<dbReference type="OrthoDB" id="1938591at2759"/>
<feature type="region of interest" description="Disordered" evidence="4">
    <location>
        <begin position="195"/>
        <end position="243"/>
    </location>
</feature>
<keyword evidence="2" id="KW-0804">Transcription</keyword>
<evidence type="ECO:0000313" key="6">
    <source>
        <dbReference type="EMBL" id="KAF2400010.1"/>
    </source>
</evidence>
<dbReference type="Gene3D" id="1.10.150.60">
    <property type="entry name" value="ARID DNA-binding domain"/>
    <property type="match status" value="1"/>
</dbReference>
<feature type="region of interest" description="Disordered" evidence="4">
    <location>
        <begin position="434"/>
        <end position="544"/>
    </location>
</feature>
<dbReference type="SMART" id="SM01014">
    <property type="entry name" value="ARID"/>
    <property type="match status" value="1"/>
</dbReference>
<evidence type="ECO:0000256" key="2">
    <source>
        <dbReference type="ARBA" id="ARBA00023163"/>
    </source>
</evidence>
<feature type="compositionally biased region" description="Pro residues" evidence="4">
    <location>
        <begin position="448"/>
        <end position="458"/>
    </location>
</feature>
<protein>
    <recommendedName>
        <fullName evidence="5">ARID domain-containing protein</fullName>
    </recommendedName>
</protein>
<dbReference type="Pfam" id="PF01388">
    <property type="entry name" value="ARID"/>
    <property type="match status" value="1"/>
</dbReference>
<feature type="compositionally biased region" description="Polar residues" evidence="4">
    <location>
        <begin position="115"/>
        <end position="152"/>
    </location>
</feature>
<feature type="compositionally biased region" description="Low complexity" evidence="4">
    <location>
        <begin position="195"/>
        <end position="210"/>
    </location>
</feature>
<dbReference type="PROSITE" id="PS51011">
    <property type="entry name" value="ARID"/>
    <property type="match status" value="1"/>
</dbReference>
<keyword evidence="1" id="KW-0805">Transcription regulation</keyword>
<dbReference type="InterPro" id="IPR051232">
    <property type="entry name" value="ARID/SWI1_ChromRemod"/>
</dbReference>
<feature type="compositionally biased region" description="Low complexity" evidence="4">
    <location>
        <begin position="216"/>
        <end position="228"/>
    </location>
</feature>
<dbReference type="GO" id="GO:0016514">
    <property type="term" value="C:SWI/SNF complex"/>
    <property type="evidence" value="ECO:0007669"/>
    <property type="project" value="TreeGrafter"/>
</dbReference>
<dbReference type="EMBL" id="ML996696">
    <property type="protein sequence ID" value="KAF2400010.1"/>
    <property type="molecule type" value="Genomic_DNA"/>
</dbReference>
<feature type="region of interest" description="Disordered" evidence="4">
    <location>
        <begin position="33"/>
        <end position="52"/>
    </location>
</feature>
<dbReference type="PANTHER" id="PTHR13964">
    <property type="entry name" value="RBP-RELATED"/>
    <property type="match status" value="1"/>
</dbReference>
<feature type="region of interest" description="Disordered" evidence="4">
    <location>
        <begin position="60"/>
        <end position="160"/>
    </location>
</feature>
<dbReference type="GO" id="GO:0000976">
    <property type="term" value="F:transcription cis-regulatory region binding"/>
    <property type="evidence" value="ECO:0007669"/>
    <property type="project" value="TreeGrafter"/>
</dbReference>
<gene>
    <name evidence="6" type="ORF">EJ06DRAFT_562355</name>
</gene>
<feature type="region of interest" description="Disordered" evidence="4">
    <location>
        <begin position="1000"/>
        <end position="1029"/>
    </location>
</feature>
<feature type="compositionally biased region" description="Polar residues" evidence="4">
    <location>
        <begin position="39"/>
        <end position="52"/>
    </location>
</feature>
<dbReference type="PANTHER" id="PTHR13964:SF27">
    <property type="entry name" value="HAT-TRICK, ISOFORM D"/>
    <property type="match status" value="1"/>
</dbReference>
<organism evidence="6 7">
    <name type="scientific">Trichodelitschia bisporula</name>
    <dbReference type="NCBI Taxonomy" id="703511"/>
    <lineage>
        <taxon>Eukaryota</taxon>
        <taxon>Fungi</taxon>
        <taxon>Dikarya</taxon>
        <taxon>Ascomycota</taxon>
        <taxon>Pezizomycotina</taxon>
        <taxon>Dothideomycetes</taxon>
        <taxon>Dothideomycetes incertae sedis</taxon>
        <taxon>Phaeotrichales</taxon>
        <taxon>Phaeotrichaceae</taxon>
        <taxon>Trichodelitschia</taxon>
    </lineage>
</organism>
<dbReference type="SMART" id="SM00501">
    <property type="entry name" value="BRIGHT"/>
    <property type="match status" value="1"/>
</dbReference>
<dbReference type="InterPro" id="IPR036431">
    <property type="entry name" value="ARID_dom_sf"/>
</dbReference>
<feature type="compositionally biased region" description="Polar residues" evidence="4">
    <location>
        <begin position="82"/>
        <end position="97"/>
    </location>
</feature>
<reference evidence="6" key="1">
    <citation type="journal article" date="2020" name="Stud. Mycol.">
        <title>101 Dothideomycetes genomes: a test case for predicting lifestyles and emergence of pathogens.</title>
        <authorList>
            <person name="Haridas S."/>
            <person name="Albert R."/>
            <person name="Binder M."/>
            <person name="Bloem J."/>
            <person name="Labutti K."/>
            <person name="Salamov A."/>
            <person name="Andreopoulos B."/>
            <person name="Baker S."/>
            <person name="Barry K."/>
            <person name="Bills G."/>
            <person name="Bluhm B."/>
            <person name="Cannon C."/>
            <person name="Castanera R."/>
            <person name="Culley D."/>
            <person name="Daum C."/>
            <person name="Ezra D."/>
            <person name="Gonzalez J."/>
            <person name="Henrissat B."/>
            <person name="Kuo A."/>
            <person name="Liang C."/>
            <person name="Lipzen A."/>
            <person name="Lutzoni F."/>
            <person name="Magnuson J."/>
            <person name="Mondo S."/>
            <person name="Nolan M."/>
            <person name="Ohm R."/>
            <person name="Pangilinan J."/>
            <person name="Park H.-J."/>
            <person name="Ramirez L."/>
            <person name="Alfaro M."/>
            <person name="Sun H."/>
            <person name="Tritt A."/>
            <person name="Yoshinaga Y."/>
            <person name="Zwiers L.-H."/>
            <person name="Turgeon B."/>
            <person name="Goodwin S."/>
            <person name="Spatafora J."/>
            <person name="Crous P."/>
            <person name="Grigoriev I."/>
        </authorList>
    </citation>
    <scope>NUCLEOTIDE SEQUENCE</scope>
    <source>
        <strain evidence="6">CBS 262.69</strain>
    </source>
</reference>
<dbReference type="InterPro" id="IPR001606">
    <property type="entry name" value="ARID_dom"/>
</dbReference>
<proteinExistence type="predicted"/>
<evidence type="ECO:0000259" key="5">
    <source>
        <dbReference type="PROSITE" id="PS51011"/>
    </source>
</evidence>
<feature type="domain" description="ARID" evidence="5">
    <location>
        <begin position="341"/>
        <end position="430"/>
    </location>
</feature>
<evidence type="ECO:0000256" key="1">
    <source>
        <dbReference type="ARBA" id="ARBA00023015"/>
    </source>
</evidence>
<name>A0A6G1HVG5_9PEZI</name>
<keyword evidence="7" id="KW-1185">Reference proteome</keyword>
<dbReference type="AlphaFoldDB" id="A0A6G1HVG5"/>
<dbReference type="SUPFAM" id="SSF46774">
    <property type="entry name" value="ARID-like"/>
    <property type="match status" value="1"/>
</dbReference>
<evidence type="ECO:0000256" key="4">
    <source>
        <dbReference type="SAM" id="MobiDB-lite"/>
    </source>
</evidence>
<keyword evidence="3" id="KW-0539">Nucleus</keyword>
<dbReference type="Proteomes" id="UP000799640">
    <property type="component" value="Unassembled WGS sequence"/>
</dbReference>
<evidence type="ECO:0000313" key="7">
    <source>
        <dbReference type="Proteomes" id="UP000799640"/>
    </source>
</evidence>
<feature type="compositionally biased region" description="Low complexity" evidence="4">
    <location>
        <begin position="459"/>
        <end position="487"/>
    </location>
</feature>
<dbReference type="GO" id="GO:0006357">
    <property type="term" value="P:regulation of transcription by RNA polymerase II"/>
    <property type="evidence" value="ECO:0007669"/>
    <property type="project" value="TreeGrafter"/>
</dbReference>
<feature type="compositionally biased region" description="Acidic residues" evidence="4">
    <location>
        <begin position="1008"/>
        <end position="1026"/>
    </location>
</feature>
<accession>A0A6G1HVG5</accession>
<evidence type="ECO:0000256" key="3">
    <source>
        <dbReference type="ARBA" id="ARBA00023242"/>
    </source>
</evidence>
<feature type="region of interest" description="Disordered" evidence="4">
    <location>
        <begin position="957"/>
        <end position="979"/>
    </location>
</feature>
<sequence length="1069" mass="117320">MNAWPHDNLSTTNGFPDAASNIIDPTMFNTAVPFPNAPLHQTPQPQRSQTPHYPYQVNQVIPSKRPRPSDDGLAGSPRLPPTSLNNSRSQTPHQQSYPGGFPATQAPSMPYQHLQGGSTTATPSPTLQNQQFRPPPQRVQTVSPNPGFQQPVMSPPPDANGRVQTPQNMNFPMGAQMNPAMGGHMAGMPTGQMGPGQMSSQMGGQMPMGQQGQGQMGQMPPQMGQMPGQMPPQMSPGQMPQGQMPMQGHMGTPNMMTPMNQQQFYGNFNNGNPMNYAPQVQLNPGLAQRQAETQRAYQIKMMQQQQQMRQGQPMMAPQMTPTRPQGQMNPNAAAAAANQKANSEMAFLKNVSNLMQANGRPFDPNPIVAGKPVNLFALFQIIMKAKGSKRVTAVGQWPQVAQALKFDPSLAMDLKEVFDRLLLPWETAFYHNQMNQRKDGPGPQMSPTRPPQAAPPQTPQNAQQQHQMQQYINQMQQQQRMNAQMTPVQNNAALPANGWPTPQPDSHVHRKSVSRTEPAPQAFPQPSPVSAGKMPERPDATPKANGQIQAIVAEEKPSTNYLPNVFRLSETWGGVYPDRYSSIGETLAKLKPNVPNVEEMGVVDVHALTHSLQSGITGEVRHALDHLVKLSNEQRLFIELERCEDLLDTLVDCGEVQVEALTDDSAEVSDMIDFGAYEDVMRNVKMEMTQLQRLPEAGTREYFLDRAADRLIAITTILRNLSFPHSMNPQQSERNLHLLAAPTVIRFISNAIRLIGTRYNFLRSHLNTQDFMKDVVVFLSNVTDKVSLPSREDALSLLYFLLSFAPLPLPTTAKPLRFSSFNPQIHKYYPPAIDALAKLLARDDPNRAFFRYHLVEALPPAVPGAPVSARYELLTRAFAFAVAIVPDRTSPRGPATTVAEVRIAEARKPTLSQGILAADILSALVPVNEPALAREWIEGVDGWGASLYRLACVLSSQPPGGPPGRPGPRPGPPVEEGGFGSVTQRALHMLARLQGRSLEGKGKVVRGEDEEGLESGGEEEERDGGEEMPLGAVQGEILPKREMLLGALLTPNIDQGVLRELVQLEMLGE</sequence>
<feature type="compositionally biased region" description="Pro residues" evidence="4">
    <location>
        <begin position="959"/>
        <end position="973"/>
    </location>
</feature>